<keyword evidence="1" id="KW-0472">Membrane</keyword>
<feature type="transmembrane region" description="Helical" evidence="1">
    <location>
        <begin position="6"/>
        <end position="23"/>
    </location>
</feature>
<accession>A0ABV6DUP2</accession>
<keyword evidence="3" id="KW-1185">Reference proteome</keyword>
<dbReference type="RefSeq" id="WP_377474434.1">
    <property type="nucleotide sequence ID" value="NZ_JBHLWN010000118.1"/>
</dbReference>
<gene>
    <name evidence="2" type="ORF">ACFFK0_28520</name>
</gene>
<dbReference type="Proteomes" id="UP001589776">
    <property type="component" value="Unassembled WGS sequence"/>
</dbReference>
<keyword evidence="1" id="KW-0812">Transmembrane</keyword>
<name>A0ABV6DUP2_9BACL</name>
<keyword evidence="1" id="KW-1133">Transmembrane helix</keyword>
<evidence type="ECO:0000313" key="3">
    <source>
        <dbReference type="Proteomes" id="UP001589776"/>
    </source>
</evidence>
<evidence type="ECO:0000313" key="2">
    <source>
        <dbReference type="EMBL" id="MFC0216347.1"/>
    </source>
</evidence>
<protein>
    <recommendedName>
        <fullName evidence="4">DUF2768 domain-containing protein</fullName>
    </recommendedName>
</protein>
<evidence type="ECO:0008006" key="4">
    <source>
        <dbReference type="Google" id="ProtNLM"/>
    </source>
</evidence>
<sequence length="60" mass="6941">MSHTATLLSFWIVSFCMAGIVIMRRDHIEPRFRRTLSLVTLTMIVTSFILLVVELFRLGT</sequence>
<feature type="transmembrane region" description="Helical" evidence="1">
    <location>
        <begin position="35"/>
        <end position="56"/>
    </location>
</feature>
<organism evidence="2 3">
    <name type="scientific">Paenibacillus chartarius</name>
    <dbReference type="NCBI Taxonomy" id="747481"/>
    <lineage>
        <taxon>Bacteria</taxon>
        <taxon>Bacillati</taxon>
        <taxon>Bacillota</taxon>
        <taxon>Bacilli</taxon>
        <taxon>Bacillales</taxon>
        <taxon>Paenibacillaceae</taxon>
        <taxon>Paenibacillus</taxon>
    </lineage>
</organism>
<evidence type="ECO:0000256" key="1">
    <source>
        <dbReference type="SAM" id="Phobius"/>
    </source>
</evidence>
<proteinExistence type="predicted"/>
<dbReference type="EMBL" id="JBHLWN010000118">
    <property type="protein sequence ID" value="MFC0216347.1"/>
    <property type="molecule type" value="Genomic_DNA"/>
</dbReference>
<comment type="caution">
    <text evidence="2">The sequence shown here is derived from an EMBL/GenBank/DDBJ whole genome shotgun (WGS) entry which is preliminary data.</text>
</comment>
<reference evidence="2 3" key="1">
    <citation type="submission" date="2024-09" db="EMBL/GenBank/DDBJ databases">
        <authorList>
            <person name="Sun Q."/>
            <person name="Mori K."/>
        </authorList>
    </citation>
    <scope>NUCLEOTIDE SEQUENCE [LARGE SCALE GENOMIC DNA]</scope>
    <source>
        <strain evidence="2 3">CCM 7759</strain>
    </source>
</reference>